<dbReference type="Pfam" id="PF00169">
    <property type="entry name" value="PH"/>
    <property type="match status" value="1"/>
</dbReference>
<dbReference type="OrthoDB" id="74412at2759"/>
<gene>
    <name evidence="8" type="ORF">J437_LFUL017344</name>
</gene>
<feature type="compositionally biased region" description="Polar residues" evidence="3">
    <location>
        <begin position="1439"/>
        <end position="1453"/>
    </location>
</feature>
<dbReference type="SMART" id="SM00228">
    <property type="entry name" value="PDZ"/>
    <property type="match status" value="1"/>
</dbReference>
<feature type="compositionally biased region" description="Low complexity" evidence="3">
    <location>
        <begin position="921"/>
        <end position="933"/>
    </location>
</feature>
<feature type="compositionally biased region" description="Basic and acidic residues" evidence="3">
    <location>
        <begin position="478"/>
        <end position="503"/>
    </location>
</feature>
<evidence type="ECO:0000259" key="5">
    <source>
        <dbReference type="PROSITE" id="PS50105"/>
    </source>
</evidence>
<feature type="region of interest" description="Disordered" evidence="3">
    <location>
        <begin position="599"/>
        <end position="635"/>
    </location>
</feature>
<dbReference type="InterPro" id="IPR051566">
    <property type="entry name" value="CNKSR"/>
</dbReference>
<dbReference type="PROSITE" id="PS50003">
    <property type="entry name" value="PH_DOMAIN"/>
    <property type="match status" value="1"/>
</dbReference>
<evidence type="ECO:0000259" key="6">
    <source>
        <dbReference type="PROSITE" id="PS50106"/>
    </source>
</evidence>
<evidence type="ECO:0000313" key="9">
    <source>
        <dbReference type="Proteomes" id="UP000792457"/>
    </source>
</evidence>
<dbReference type="CDD" id="cd09511">
    <property type="entry name" value="SAM_CNK1_2_3-suppressor"/>
    <property type="match status" value="1"/>
</dbReference>
<evidence type="ECO:0000256" key="3">
    <source>
        <dbReference type="SAM" id="MobiDB-lite"/>
    </source>
</evidence>
<feature type="compositionally biased region" description="Pro residues" evidence="3">
    <location>
        <begin position="696"/>
        <end position="709"/>
    </location>
</feature>
<organism evidence="8 9">
    <name type="scientific">Ladona fulva</name>
    <name type="common">Scarce chaser dragonfly</name>
    <name type="synonym">Libellula fulva</name>
    <dbReference type="NCBI Taxonomy" id="123851"/>
    <lineage>
        <taxon>Eukaryota</taxon>
        <taxon>Metazoa</taxon>
        <taxon>Ecdysozoa</taxon>
        <taxon>Arthropoda</taxon>
        <taxon>Hexapoda</taxon>
        <taxon>Insecta</taxon>
        <taxon>Pterygota</taxon>
        <taxon>Palaeoptera</taxon>
        <taxon>Odonata</taxon>
        <taxon>Epiprocta</taxon>
        <taxon>Anisoptera</taxon>
        <taxon>Libelluloidea</taxon>
        <taxon>Libellulidae</taxon>
        <taxon>Ladona</taxon>
    </lineage>
</organism>
<feature type="region of interest" description="Disordered" evidence="3">
    <location>
        <begin position="1000"/>
        <end position="1251"/>
    </location>
</feature>
<dbReference type="CDD" id="cd06748">
    <property type="entry name" value="PDZ_CNK1_2_3-like"/>
    <property type="match status" value="1"/>
</dbReference>
<feature type="compositionally biased region" description="Polar residues" evidence="3">
    <location>
        <begin position="1423"/>
        <end position="1432"/>
    </location>
</feature>
<feature type="region of interest" description="Disordered" evidence="3">
    <location>
        <begin position="559"/>
        <end position="579"/>
    </location>
</feature>
<dbReference type="SUPFAM" id="SSF47769">
    <property type="entry name" value="SAM/Pointed domain"/>
    <property type="match status" value="1"/>
</dbReference>
<evidence type="ECO:0000313" key="8">
    <source>
        <dbReference type="EMBL" id="KAG8235047.1"/>
    </source>
</evidence>
<dbReference type="Pfam" id="PF10534">
    <property type="entry name" value="CRIC_ras_sig"/>
    <property type="match status" value="1"/>
</dbReference>
<sequence>MAYVNVAEWKPEQVTEWLKGLDSVILQYVHAFLSNEVSGRQLLNLQPDDLEKLGVNKLGHQELILEAVEYLQNFHYELDRENLQLLALRLSCQAHSLHNELRNQSDTQQVTTQTLADVASVIKAVKPLACWLDRPPFSAPHQWAAYGERKTQLLKLGVEVATCAQRGRFAERPAGEIRTAAAKIASLADEIIRKVPDPLILQPASLELATVRKRAGDDLGFFILPSFHGVHQIGEIKFQSPAHQCEKIEEGDEIVQVNYQTVVGWQRNKVVRLLEESPTEVFLTLKKRPRHTSVYGQIYIKPYRLPSKKRAPYFRWHENLPSPRPELLTIPDFEIPLPRSKPQVSSPAQAAVASVCHEEEVEDDAFLPEGIPAAASASSSSPVAGAVGPATVGIVVSEGDEEEEEEDVEEDGEGAAASPISMRLYLPKPRASVQRRATVTGASPTSTRPPVSIEEFWREIKKERLSRGAAFPGYPLKKKMDSTDDSAKGDGEGKEDYQLREKSASFAVPNRPATCLGGGGDGDGLMQRRALLGGAVSGIPRWLQRDDDSKGTQKVAPLVEETGSAKDSPLGFGAMEGSGNLDREKIELPFEAEEVVEVPATPSAKAQGERARLDKSHSTPAYDMQPEVGTNTDSKKEDMVSVEINMFHNESISEQIRINCKVPDVAEVSSMAEAVAPEPPPRIRTEVPSRVIPTVISPPLPAPNPPENPAPTTSSQGENNKAGGGGYRAMVARTMSRAKATVPTSSPRTLRKRNAILSKGRKVSVKDLGEVEHQGWLQYRVRGAAVPSSKMGPDVTVGGTTAHWMRGWFALLGSSFYGFKDCESTKADRLIGLTGFTVALAPEVKSRKFAFKVYHTGKVFYFAAESEESLNEWVKCMADATIGPENSQENASNKNDAVYFSETDDETTGACCLSPQSARQNISSGSSNPNLSSTGIPDVKSHDVQRKFSSLKKLGNKLGSGESVGQETAGSSLDRKYLRFLKSSANRNVPVPTAKFRSYRRASRGTIPSREEERDASVPPSVFGMVWTPDAAPSHRHAQSESSLSQTTRNETEEVEMRRRRRYVPSPQVTTQVQASVKPSVSLRKVSNPLQDAVKRPCRHGSSEEQEERVRSLVGARLASQKRVSIGSQPVSRTVDAGACSSSDGKGGRMARPGTYPQPFAPSCSSSHSPSPQGSATSPTADLPRRREFRGGSPEKFWINSFRGRDEKVNKDKKPASSSPGSSLKLKNAALYRPPPPPIQPKPHKREEPQRMRLAFEMNLDQSHPRVEDVEATGSRTKFRLFSPKFSRKVSDSDRIPSSPTSPTVPIGSQKTLLGSPRLHRAIFGPPKSPASSSEDSVFGDRFPNARQSPLPLPTMGISMIGKQRRVPPPPPPSPPPGSPPPTCILPPCSPIDTQTASFGTPVEPFPDYPGLEYPPVFEPGTYSLSEASFQRANRRSSDGPNRASSFNSPSNI</sequence>
<feature type="domain" description="PDZ" evidence="6">
    <location>
        <begin position="208"/>
        <end position="289"/>
    </location>
</feature>
<dbReference type="SUPFAM" id="SSF50156">
    <property type="entry name" value="PDZ domain-like"/>
    <property type="match status" value="1"/>
</dbReference>
<feature type="compositionally biased region" description="Pro residues" evidence="3">
    <location>
        <begin position="1367"/>
        <end position="1390"/>
    </location>
</feature>
<dbReference type="Gene3D" id="2.30.42.10">
    <property type="match status" value="1"/>
</dbReference>
<feature type="compositionally biased region" description="Low complexity" evidence="3">
    <location>
        <begin position="1162"/>
        <end position="1178"/>
    </location>
</feature>
<dbReference type="InterPro" id="IPR001478">
    <property type="entry name" value="PDZ"/>
</dbReference>
<accession>A0A8K0KI94</accession>
<dbReference type="FunFam" id="2.30.42.10:FF:000060">
    <property type="entry name" value="Connector enhancer of kinase suppressor of Ras 2"/>
    <property type="match status" value="1"/>
</dbReference>
<feature type="region of interest" description="Disordered" evidence="3">
    <location>
        <begin position="1287"/>
        <end position="1453"/>
    </location>
</feature>
<feature type="region of interest" description="Disordered" evidence="3">
    <location>
        <begin position="917"/>
        <end position="939"/>
    </location>
</feature>
<dbReference type="PROSITE" id="PS50105">
    <property type="entry name" value="SAM_DOMAIN"/>
    <property type="match status" value="1"/>
</dbReference>
<feature type="domain" description="PH" evidence="4">
    <location>
        <begin position="770"/>
        <end position="882"/>
    </location>
</feature>
<dbReference type="Gene3D" id="1.10.150.50">
    <property type="entry name" value="Transcription Factor, Ets-1"/>
    <property type="match status" value="1"/>
</dbReference>
<reference evidence="8" key="1">
    <citation type="submission" date="2013-04" db="EMBL/GenBank/DDBJ databases">
        <authorList>
            <person name="Qu J."/>
            <person name="Murali S.C."/>
            <person name="Bandaranaike D."/>
            <person name="Bellair M."/>
            <person name="Blankenburg K."/>
            <person name="Chao H."/>
            <person name="Dinh H."/>
            <person name="Doddapaneni H."/>
            <person name="Downs B."/>
            <person name="Dugan-Rocha S."/>
            <person name="Elkadiri S."/>
            <person name="Gnanaolivu R.D."/>
            <person name="Hernandez B."/>
            <person name="Javaid M."/>
            <person name="Jayaseelan J.C."/>
            <person name="Lee S."/>
            <person name="Li M."/>
            <person name="Ming W."/>
            <person name="Munidasa M."/>
            <person name="Muniz J."/>
            <person name="Nguyen L."/>
            <person name="Ongeri F."/>
            <person name="Osuji N."/>
            <person name="Pu L.-L."/>
            <person name="Puazo M."/>
            <person name="Qu C."/>
            <person name="Quiroz J."/>
            <person name="Raj R."/>
            <person name="Weissenberger G."/>
            <person name="Xin Y."/>
            <person name="Zou X."/>
            <person name="Han Y."/>
            <person name="Richards S."/>
            <person name="Worley K."/>
            <person name="Muzny D."/>
            <person name="Gibbs R."/>
        </authorList>
    </citation>
    <scope>NUCLEOTIDE SEQUENCE</scope>
    <source>
        <strain evidence="8">Sampled in the wild</strain>
    </source>
</reference>
<dbReference type="InterPro" id="IPR001849">
    <property type="entry name" value="PH_domain"/>
</dbReference>
<dbReference type="InterPro" id="IPR017874">
    <property type="entry name" value="CRIC_domain"/>
</dbReference>
<protein>
    <submittedName>
        <fullName evidence="8">Uncharacterized protein</fullName>
    </submittedName>
</protein>
<feature type="compositionally biased region" description="Basic and acidic residues" evidence="3">
    <location>
        <begin position="1203"/>
        <end position="1215"/>
    </location>
</feature>
<dbReference type="SMART" id="SM00454">
    <property type="entry name" value="SAM"/>
    <property type="match status" value="1"/>
</dbReference>
<comment type="similarity">
    <text evidence="1">Belongs to the CNKSR family.</text>
</comment>
<evidence type="ECO:0000259" key="4">
    <source>
        <dbReference type="PROSITE" id="PS50003"/>
    </source>
</evidence>
<dbReference type="InterPro" id="IPR013761">
    <property type="entry name" value="SAM/pointed_sf"/>
</dbReference>
<dbReference type="PROSITE" id="PS50106">
    <property type="entry name" value="PDZ"/>
    <property type="match status" value="1"/>
</dbReference>
<feature type="region of interest" description="Disordered" evidence="3">
    <location>
        <begin position="399"/>
        <end position="418"/>
    </location>
</feature>
<dbReference type="InterPro" id="IPR049628">
    <property type="entry name" value="CNK1-3_SAM"/>
</dbReference>
<dbReference type="InterPro" id="IPR011993">
    <property type="entry name" value="PH-like_dom_sf"/>
</dbReference>
<feature type="compositionally biased region" description="Acidic residues" evidence="3">
    <location>
        <begin position="399"/>
        <end position="413"/>
    </location>
</feature>
<feature type="region of interest" description="Disordered" evidence="3">
    <location>
        <begin position="471"/>
        <end position="521"/>
    </location>
</feature>
<evidence type="ECO:0000259" key="7">
    <source>
        <dbReference type="PROSITE" id="PS51290"/>
    </source>
</evidence>
<dbReference type="Pfam" id="PF00595">
    <property type="entry name" value="PDZ"/>
    <property type="match status" value="1"/>
</dbReference>
<feature type="domain" description="SAM" evidence="5">
    <location>
        <begin position="9"/>
        <end position="74"/>
    </location>
</feature>
<dbReference type="PANTHER" id="PTHR12844">
    <property type="entry name" value="CONNECTOR ENCHANCER OF KINASE SUPPRESSOR OF RAS"/>
    <property type="match status" value="1"/>
</dbReference>
<comment type="caution">
    <text evidence="8">The sequence shown here is derived from an EMBL/GenBank/DDBJ whole genome shotgun (WGS) entry which is preliminary data.</text>
</comment>
<dbReference type="SUPFAM" id="SSF50729">
    <property type="entry name" value="PH domain-like"/>
    <property type="match status" value="1"/>
</dbReference>
<dbReference type="Proteomes" id="UP000792457">
    <property type="component" value="Unassembled WGS sequence"/>
</dbReference>
<feature type="compositionally biased region" description="Polar residues" evidence="3">
    <location>
        <begin position="1067"/>
        <end position="1079"/>
    </location>
</feature>
<dbReference type="EMBL" id="KZ308870">
    <property type="protein sequence ID" value="KAG8235047.1"/>
    <property type="molecule type" value="Genomic_DNA"/>
</dbReference>
<feature type="region of interest" description="Disordered" evidence="3">
    <location>
        <begin position="672"/>
        <end position="726"/>
    </location>
</feature>
<feature type="compositionally biased region" description="Basic and acidic residues" evidence="3">
    <location>
        <begin position="607"/>
        <end position="617"/>
    </location>
</feature>
<dbReference type="InterPro" id="IPR036034">
    <property type="entry name" value="PDZ_sf"/>
</dbReference>
<feature type="domain" description="CRIC" evidence="7">
    <location>
        <begin position="82"/>
        <end position="171"/>
    </location>
</feature>
<dbReference type="PANTHER" id="PTHR12844:SF42">
    <property type="entry name" value="CONNECTOR ENHANCER OF KSR PROTEIN CNK"/>
    <property type="match status" value="1"/>
</dbReference>
<proteinExistence type="inferred from homology"/>
<dbReference type="SMART" id="SM00233">
    <property type="entry name" value="PH"/>
    <property type="match status" value="1"/>
</dbReference>
<dbReference type="PROSITE" id="PS51290">
    <property type="entry name" value="CRIC"/>
    <property type="match status" value="1"/>
</dbReference>
<evidence type="ECO:0000256" key="1">
    <source>
        <dbReference type="ARBA" id="ARBA00009498"/>
    </source>
</evidence>
<keyword evidence="2" id="KW-0597">Phosphoprotein</keyword>
<dbReference type="InterPro" id="IPR001660">
    <property type="entry name" value="SAM"/>
</dbReference>
<reference evidence="8" key="2">
    <citation type="submission" date="2017-10" db="EMBL/GenBank/DDBJ databases">
        <title>Ladona fulva Genome sequencing and assembly.</title>
        <authorList>
            <person name="Murali S."/>
            <person name="Richards S."/>
            <person name="Bandaranaike D."/>
            <person name="Bellair M."/>
            <person name="Blankenburg K."/>
            <person name="Chao H."/>
            <person name="Dinh H."/>
            <person name="Doddapaneni H."/>
            <person name="Dugan-Rocha S."/>
            <person name="Elkadiri S."/>
            <person name="Gnanaolivu R."/>
            <person name="Hernandez B."/>
            <person name="Skinner E."/>
            <person name="Javaid M."/>
            <person name="Lee S."/>
            <person name="Li M."/>
            <person name="Ming W."/>
            <person name="Munidasa M."/>
            <person name="Muniz J."/>
            <person name="Nguyen L."/>
            <person name="Hughes D."/>
            <person name="Osuji N."/>
            <person name="Pu L.-L."/>
            <person name="Puazo M."/>
            <person name="Qu C."/>
            <person name="Quiroz J."/>
            <person name="Raj R."/>
            <person name="Weissenberger G."/>
            <person name="Xin Y."/>
            <person name="Zou X."/>
            <person name="Han Y."/>
            <person name="Worley K."/>
            <person name="Muzny D."/>
            <person name="Gibbs R."/>
        </authorList>
    </citation>
    <scope>NUCLEOTIDE SEQUENCE</scope>
    <source>
        <strain evidence="8">Sampled in the wild</strain>
    </source>
</reference>
<name>A0A8K0KI94_LADFU</name>
<dbReference type="Pfam" id="PF00536">
    <property type="entry name" value="SAM_1"/>
    <property type="match status" value="1"/>
</dbReference>
<dbReference type="Gene3D" id="2.30.29.30">
    <property type="entry name" value="Pleckstrin-homology domain (PH domain)/Phosphotyrosine-binding domain (PTB)"/>
    <property type="match status" value="1"/>
</dbReference>
<evidence type="ECO:0000256" key="2">
    <source>
        <dbReference type="ARBA" id="ARBA00022553"/>
    </source>
</evidence>
<feature type="compositionally biased region" description="Polar residues" evidence="3">
    <location>
        <begin position="1122"/>
        <end position="1132"/>
    </location>
</feature>
<keyword evidence="9" id="KW-1185">Reference proteome</keyword>